<evidence type="ECO:0000313" key="16">
    <source>
        <dbReference type="EMBL" id="KFO99824.1"/>
    </source>
</evidence>
<feature type="region of interest" description="Disordered" evidence="12">
    <location>
        <begin position="822"/>
        <end position="907"/>
    </location>
</feature>
<accession>A0A091HXD9</accession>
<feature type="domain" description="Cadherin" evidence="15">
    <location>
        <begin position="586"/>
        <end position="693"/>
    </location>
</feature>
<dbReference type="FunFam" id="2.60.40.60:FF:000121">
    <property type="entry name" value="Protocadherin 17"/>
    <property type="match status" value="1"/>
</dbReference>
<evidence type="ECO:0000256" key="8">
    <source>
        <dbReference type="ARBA" id="ARBA00022989"/>
    </source>
</evidence>
<evidence type="ECO:0000256" key="11">
    <source>
        <dbReference type="PROSITE-ProRule" id="PRU00043"/>
    </source>
</evidence>
<keyword evidence="10" id="KW-0325">Glycoprotein</keyword>
<feature type="signal peptide" evidence="14">
    <location>
        <begin position="1"/>
        <end position="17"/>
    </location>
</feature>
<dbReference type="STRING" id="9244.A0A091HXD9"/>
<gene>
    <name evidence="16" type="ORF">N300_02325</name>
</gene>
<dbReference type="Pfam" id="PF08266">
    <property type="entry name" value="Cadherin_2"/>
    <property type="match status" value="1"/>
</dbReference>
<keyword evidence="17" id="KW-1185">Reference proteome</keyword>
<dbReference type="PROSITE" id="PS00232">
    <property type="entry name" value="CADHERIN_1"/>
    <property type="match status" value="3"/>
</dbReference>
<evidence type="ECO:0000313" key="17">
    <source>
        <dbReference type="Proteomes" id="UP000054308"/>
    </source>
</evidence>
<dbReference type="FunFam" id="2.60.40.60:FF:000007">
    <property type="entry name" value="Protocadherin alpha 2"/>
    <property type="match status" value="1"/>
</dbReference>
<evidence type="ECO:0000256" key="2">
    <source>
        <dbReference type="ARBA" id="ARBA00022475"/>
    </source>
</evidence>
<evidence type="ECO:0000259" key="15">
    <source>
        <dbReference type="PROSITE" id="PS50268"/>
    </source>
</evidence>
<dbReference type="InterPro" id="IPR020894">
    <property type="entry name" value="Cadherin_CS"/>
</dbReference>
<dbReference type="EMBL" id="KL217887">
    <property type="protein sequence ID" value="KFO99824.1"/>
    <property type="molecule type" value="Genomic_DNA"/>
</dbReference>
<keyword evidence="4 14" id="KW-0732">Signal</keyword>
<feature type="transmembrane region" description="Helical" evidence="13">
    <location>
        <begin position="707"/>
        <end position="729"/>
    </location>
</feature>
<evidence type="ECO:0000256" key="1">
    <source>
        <dbReference type="ARBA" id="ARBA00004251"/>
    </source>
</evidence>
<comment type="subcellular location">
    <subcellularLocation>
        <location evidence="1">Cell membrane</location>
        <topology evidence="1">Single-pass type I membrane protein</topology>
    </subcellularLocation>
</comment>
<reference evidence="16 17" key="1">
    <citation type="submission" date="2014-04" db="EMBL/GenBank/DDBJ databases">
        <title>Genome evolution of avian class.</title>
        <authorList>
            <person name="Zhang G."/>
            <person name="Li C."/>
        </authorList>
    </citation>
    <scope>NUCLEOTIDE SEQUENCE [LARGE SCALE GENOMIC DNA]</scope>
    <source>
        <strain evidence="16">BGI_N300</strain>
    </source>
</reference>
<dbReference type="PANTHER" id="PTHR24028:SF41">
    <property type="entry name" value="PROTOCADHERIN-17"/>
    <property type="match status" value="1"/>
</dbReference>
<sequence>MYLSICCFFLCWAPALSLKNLNYSVPEEQGAGTVIGNIGRDARLAAGAAGGGMLPAERGGPGGGRGTKSTFRVLENSAPHLLDVDGESGLLYTKQRIDREALCRRSAKCQLSLEVFANDQEICMIKVEIQDLNDNAPAFPSDQVDMDISENAAPGTRFPLTSAHDPDAGDNGLRTYLLTRDDYGLFSLDVKSRGDGTKFPELVIQKPLDREEQSHHTLVLTALDGGDPPRSGTVQINVRLIDSNDNSPVFEAASYVVELPENAPLGTAVIDLNATDADEGTNGEVLYSFSGYAPERVRDLFSIDPQSGLIRVKGNLDYEENGLIEIDVQARDLGPNPIPAHCKVTVRLIDRNDNAPTIGFVSVRQGALSEAAPPGTVIALVRVTDRDSGKNGQLQCRVLGGGGGPGAVPFTLEENYDNFYTVVTDRPLDREAQDEYNVTIVARDGGNPPLNSTKSFSVRILDENDNPPRFSKNLYVLQVPENNIPGEYLGSVLAQDPDLGQNGTVSYSILPGHVGDVSIYTYVSVNPTNGAIYALRSFNYEQTKHFEFRVLAKDSGSPHRESNATVRVTVLDVNDNAPLIVLPALINDTAELQVPRNAGVGYPVGTVRALDSDFGESGRLTYEIVEGNEEHLFEMDPTSGEIRTLHPYWEELSPVAELVVKVSDHGKPSLSAVAKLIVRALAGPLPEAGEPQVNGEQHRRPHWDLSLPLIVTLSTVSIILLAAMITIAVKCKRENKEIRTYNCRIADSSGGGKGKKKKISKNDIMLVPSEGEDSRGPLNVMNVVSSPSLATSPMYFDYQTRLPLSSPRSEVMYLKPASNNLTVPQGHVGCHTSFTGQGTNSSEAPPSRMSIIQTDNFPAEPNYMGSRQQFVQSSSTFKDPERASLRDSGHGDSDQADSDQDTNKGSCCDMSVREALKMKTTSTKSQPLEQEQEECVNCTDECRVLGHSDRCWMPQFPAASQAENADYRTNLFVPTVEANVETETYETVNPTGKKTFCTFGKDKREHTILIANVKPYLKAKRALSPLLQEVPSASSSPTKTCIEPCTSTKGPLDGCEVKSGALAEPSSQYLSTDSQYLSPSKQSKDAPFMASDQMARAFAEVHSRASRDSSEMDSVLEQLDRSARDLGRESVDAEEVVREIDKLLQDCRGSDPVAVRK</sequence>
<evidence type="ECO:0000256" key="9">
    <source>
        <dbReference type="ARBA" id="ARBA00023136"/>
    </source>
</evidence>
<dbReference type="FunFam" id="2.60.40.60:FF:000105">
    <property type="entry name" value="Protocadherin 17"/>
    <property type="match status" value="1"/>
</dbReference>
<dbReference type="CDD" id="cd11304">
    <property type="entry name" value="Cadherin_repeat"/>
    <property type="match status" value="5"/>
</dbReference>
<keyword evidence="3 13" id="KW-0812">Transmembrane</keyword>
<feature type="compositionally biased region" description="Polar residues" evidence="12">
    <location>
        <begin position="832"/>
        <end position="856"/>
    </location>
</feature>
<keyword evidence="6 11" id="KW-0106">Calcium</keyword>
<dbReference type="PROSITE" id="PS50268">
    <property type="entry name" value="CADHERIN_2"/>
    <property type="match status" value="6"/>
</dbReference>
<dbReference type="InterPro" id="IPR013164">
    <property type="entry name" value="Cadherin_N"/>
</dbReference>
<evidence type="ECO:0000256" key="4">
    <source>
        <dbReference type="ARBA" id="ARBA00022729"/>
    </source>
</evidence>
<keyword evidence="2" id="KW-1003">Cell membrane</keyword>
<evidence type="ECO:0000256" key="10">
    <source>
        <dbReference type="ARBA" id="ARBA00023180"/>
    </source>
</evidence>
<evidence type="ECO:0000256" key="3">
    <source>
        <dbReference type="ARBA" id="ARBA00022692"/>
    </source>
</evidence>
<feature type="compositionally biased region" description="Basic and acidic residues" evidence="12">
    <location>
        <begin position="1118"/>
        <end position="1133"/>
    </location>
</feature>
<dbReference type="Pfam" id="PF00028">
    <property type="entry name" value="Cadherin"/>
    <property type="match status" value="5"/>
</dbReference>
<dbReference type="PRINTS" id="PR00205">
    <property type="entry name" value="CADHERIN"/>
</dbReference>
<feature type="region of interest" description="Disordered" evidence="12">
    <location>
        <begin position="1102"/>
        <end position="1133"/>
    </location>
</feature>
<dbReference type="Proteomes" id="UP000054308">
    <property type="component" value="Unassembled WGS sequence"/>
</dbReference>
<evidence type="ECO:0000256" key="12">
    <source>
        <dbReference type="SAM" id="MobiDB-lite"/>
    </source>
</evidence>
<dbReference type="FunFam" id="2.60.40.60:FF:000002">
    <property type="entry name" value="Protocadherin alpha 2"/>
    <property type="match status" value="1"/>
</dbReference>
<keyword evidence="9 13" id="KW-0472">Membrane</keyword>
<keyword evidence="7" id="KW-0130">Cell adhesion</keyword>
<feature type="domain" description="Cadherin" evidence="15">
    <location>
        <begin position="360"/>
        <end position="470"/>
    </location>
</feature>
<feature type="domain" description="Cadherin" evidence="15">
    <location>
        <begin position="140"/>
        <end position="250"/>
    </location>
</feature>
<protein>
    <submittedName>
        <fullName evidence="16">Protocadherin-17</fullName>
    </submittedName>
</protein>
<keyword evidence="5" id="KW-0677">Repeat</keyword>
<dbReference type="Gene3D" id="2.60.40.60">
    <property type="entry name" value="Cadherins"/>
    <property type="match status" value="6"/>
</dbReference>
<feature type="chain" id="PRO_5001874562" evidence="14">
    <location>
        <begin position="18"/>
        <end position="1157"/>
    </location>
</feature>
<dbReference type="InterPro" id="IPR050174">
    <property type="entry name" value="Protocadherin/Cadherin-CA"/>
</dbReference>
<dbReference type="SMART" id="SM00112">
    <property type="entry name" value="CA"/>
    <property type="match status" value="6"/>
</dbReference>
<dbReference type="FunFam" id="2.60.40.60:FF:000001">
    <property type="entry name" value="Protocadherin alpha 2"/>
    <property type="match status" value="1"/>
</dbReference>
<evidence type="ECO:0000256" key="7">
    <source>
        <dbReference type="ARBA" id="ARBA00022889"/>
    </source>
</evidence>
<dbReference type="GO" id="GO:0007156">
    <property type="term" value="P:homophilic cell adhesion via plasma membrane adhesion molecules"/>
    <property type="evidence" value="ECO:0007669"/>
    <property type="project" value="InterPro"/>
</dbReference>
<feature type="compositionally biased region" description="Basic and acidic residues" evidence="12">
    <location>
        <begin position="878"/>
        <end position="893"/>
    </location>
</feature>
<feature type="compositionally biased region" description="Polar residues" evidence="12">
    <location>
        <begin position="865"/>
        <end position="877"/>
    </location>
</feature>
<dbReference type="FunFam" id="2.60.40.60:FF:000042">
    <property type="entry name" value="protocadherin-19 isoform X1"/>
    <property type="match status" value="1"/>
</dbReference>
<dbReference type="InterPro" id="IPR002126">
    <property type="entry name" value="Cadherin-like_dom"/>
</dbReference>
<proteinExistence type="predicted"/>
<dbReference type="AlphaFoldDB" id="A0A091HXD9"/>
<organism evidence="16 17">
    <name type="scientific">Calypte anna</name>
    <name type="common">Anna's hummingbird</name>
    <name type="synonym">Archilochus anna</name>
    <dbReference type="NCBI Taxonomy" id="9244"/>
    <lineage>
        <taxon>Eukaryota</taxon>
        <taxon>Metazoa</taxon>
        <taxon>Chordata</taxon>
        <taxon>Craniata</taxon>
        <taxon>Vertebrata</taxon>
        <taxon>Euteleostomi</taxon>
        <taxon>Archelosauria</taxon>
        <taxon>Archosauria</taxon>
        <taxon>Dinosauria</taxon>
        <taxon>Saurischia</taxon>
        <taxon>Theropoda</taxon>
        <taxon>Coelurosauria</taxon>
        <taxon>Aves</taxon>
        <taxon>Neognathae</taxon>
        <taxon>Neoaves</taxon>
        <taxon>Strisores</taxon>
        <taxon>Apodiformes</taxon>
        <taxon>Trochilidae</taxon>
        <taxon>Calypte</taxon>
    </lineage>
</organism>
<dbReference type="PANTHER" id="PTHR24028">
    <property type="entry name" value="CADHERIN-87A"/>
    <property type="match status" value="1"/>
</dbReference>
<keyword evidence="8 13" id="KW-1133">Transmembrane helix</keyword>
<evidence type="ECO:0000256" key="13">
    <source>
        <dbReference type="SAM" id="Phobius"/>
    </source>
</evidence>
<feature type="domain" description="Cadherin" evidence="15">
    <location>
        <begin position="251"/>
        <end position="358"/>
    </location>
</feature>
<feature type="domain" description="Cadherin" evidence="15">
    <location>
        <begin position="17"/>
        <end position="139"/>
    </location>
</feature>
<name>A0A091HXD9_CALAN</name>
<dbReference type="SUPFAM" id="SSF49313">
    <property type="entry name" value="Cadherin-like"/>
    <property type="match status" value="5"/>
</dbReference>
<evidence type="ECO:0000256" key="6">
    <source>
        <dbReference type="ARBA" id="ARBA00022837"/>
    </source>
</evidence>
<dbReference type="InterPro" id="IPR015919">
    <property type="entry name" value="Cadherin-like_sf"/>
</dbReference>
<evidence type="ECO:0000256" key="14">
    <source>
        <dbReference type="SAM" id="SignalP"/>
    </source>
</evidence>
<evidence type="ECO:0000256" key="5">
    <source>
        <dbReference type="ARBA" id="ARBA00022737"/>
    </source>
</evidence>
<feature type="domain" description="Cadherin" evidence="15">
    <location>
        <begin position="471"/>
        <end position="580"/>
    </location>
</feature>
<dbReference type="GO" id="GO:0005509">
    <property type="term" value="F:calcium ion binding"/>
    <property type="evidence" value="ECO:0007669"/>
    <property type="project" value="UniProtKB-UniRule"/>
</dbReference>
<dbReference type="GO" id="GO:0005886">
    <property type="term" value="C:plasma membrane"/>
    <property type="evidence" value="ECO:0007669"/>
    <property type="project" value="UniProtKB-SubCell"/>
</dbReference>